<dbReference type="InterPro" id="IPR021729">
    <property type="entry name" value="DUF3298"/>
</dbReference>
<dbReference type="EMBL" id="QJUP01000024">
    <property type="protein sequence ID" value="TBU92183.1"/>
    <property type="molecule type" value="Genomic_DNA"/>
</dbReference>
<reference evidence="3 4" key="1">
    <citation type="submission" date="2018-06" db="EMBL/GenBank/DDBJ databases">
        <title>Three novel Pseudomonas species isolated from symptomatic oak.</title>
        <authorList>
            <person name="Bueno-Gonzalez V."/>
            <person name="Brady C."/>
        </authorList>
    </citation>
    <scope>NUCLEOTIDE SEQUENCE [LARGE SCALE GENOMIC DNA]</scope>
    <source>
        <strain evidence="3 4">P17C</strain>
    </source>
</reference>
<evidence type="ECO:0000259" key="2">
    <source>
        <dbReference type="Pfam" id="PF11738"/>
    </source>
</evidence>
<proteinExistence type="predicted"/>
<sequence length="240" mass="26614">MSPLRTLSCSLVLLSLLAGCQSLGGPSSPAAEHIAWERTPQGCSGQDCPLVNVDTLAFADQPALNQLIDLRLRQMTVFTPDDQVPASLADYRDDFLAKAEPGWSSYLQAKVRQSHDDLVVIELSSYLFTGGAHGMPGRAFINYDLRQQRQLELADMLLPGQARAFWDKAADAHWKWLAANGFARDDDFLASWPFQRTDHVALLKEGVLLKYDVYAIAPYSSGHPELLIPYGQLEGIIKQR</sequence>
<accession>A0A4Q9R130</accession>
<gene>
    <name evidence="3" type="ORF">DNJ96_15325</name>
</gene>
<feature type="signal peptide" evidence="1">
    <location>
        <begin position="1"/>
        <end position="24"/>
    </location>
</feature>
<comment type="caution">
    <text evidence="3">The sequence shown here is derived from an EMBL/GenBank/DDBJ whole genome shotgun (WGS) entry which is preliminary data.</text>
</comment>
<evidence type="ECO:0000256" key="1">
    <source>
        <dbReference type="SAM" id="SignalP"/>
    </source>
</evidence>
<dbReference type="OrthoDB" id="8610451at2"/>
<organism evidence="3 4">
    <name type="scientific">Stutzerimonas kirkiae</name>
    <dbReference type="NCBI Taxonomy" id="2211392"/>
    <lineage>
        <taxon>Bacteria</taxon>
        <taxon>Pseudomonadati</taxon>
        <taxon>Pseudomonadota</taxon>
        <taxon>Gammaproteobacteria</taxon>
        <taxon>Pseudomonadales</taxon>
        <taxon>Pseudomonadaceae</taxon>
        <taxon>Stutzerimonas</taxon>
    </lineage>
</organism>
<dbReference type="InterPro" id="IPR037126">
    <property type="entry name" value="PdaC/RsiV-like_sf"/>
</dbReference>
<protein>
    <submittedName>
        <fullName evidence="3">DUF3298 domain-containing protein</fullName>
    </submittedName>
</protein>
<feature type="domain" description="DUF3298" evidence="2">
    <location>
        <begin position="155"/>
        <end position="230"/>
    </location>
</feature>
<dbReference type="Pfam" id="PF11738">
    <property type="entry name" value="DUF3298"/>
    <property type="match status" value="1"/>
</dbReference>
<name>A0A4Q9R130_9GAMM</name>
<dbReference type="Proteomes" id="UP000292639">
    <property type="component" value="Unassembled WGS sequence"/>
</dbReference>
<evidence type="ECO:0000313" key="3">
    <source>
        <dbReference type="EMBL" id="TBU92183.1"/>
    </source>
</evidence>
<feature type="chain" id="PRO_5020364855" evidence="1">
    <location>
        <begin position="25"/>
        <end position="240"/>
    </location>
</feature>
<dbReference type="Gene3D" id="3.30.565.40">
    <property type="entry name" value="Fervidobacterium nodosum Rt17-B1 like"/>
    <property type="match status" value="1"/>
</dbReference>
<dbReference type="PROSITE" id="PS51257">
    <property type="entry name" value="PROKAR_LIPOPROTEIN"/>
    <property type="match status" value="1"/>
</dbReference>
<dbReference type="RefSeq" id="WP_131185126.1">
    <property type="nucleotide sequence ID" value="NZ_QJUO01000022.1"/>
</dbReference>
<keyword evidence="4" id="KW-1185">Reference proteome</keyword>
<evidence type="ECO:0000313" key="4">
    <source>
        <dbReference type="Proteomes" id="UP000292639"/>
    </source>
</evidence>
<dbReference type="AlphaFoldDB" id="A0A4Q9R130"/>
<keyword evidence="1" id="KW-0732">Signal</keyword>
<dbReference type="Gene3D" id="3.90.640.20">
    <property type="entry name" value="Heat-shock cognate protein, ATPase"/>
    <property type="match status" value="1"/>
</dbReference>